<gene>
    <name evidence="2" type="ORF">FB567DRAFT_604730</name>
</gene>
<accession>A0A8K0R2A7</accession>
<organism evidence="2 3">
    <name type="scientific">Paraphoma chrysanthemicola</name>
    <dbReference type="NCBI Taxonomy" id="798071"/>
    <lineage>
        <taxon>Eukaryota</taxon>
        <taxon>Fungi</taxon>
        <taxon>Dikarya</taxon>
        <taxon>Ascomycota</taxon>
        <taxon>Pezizomycotina</taxon>
        <taxon>Dothideomycetes</taxon>
        <taxon>Pleosporomycetidae</taxon>
        <taxon>Pleosporales</taxon>
        <taxon>Pleosporineae</taxon>
        <taxon>Phaeosphaeriaceae</taxon>
        <taxon>Paraphoma</taxon>
    </lineage>
</organism>
<evidence type="ECO:0000313" key="2">
    <source>
        <dbReference type="EMBL" id="KAH7083696.1"/>
    </source>
</evidence>
<dbReference type="Proteomes" id="UP000813461">
    <property type="component" value="Unassembled WGS sequence"/>
</dbReference>
<reference evidence="2" key="1">
    <citation type="journal article" date="2021" name="Nat. Commun.">
        <title>Genetic determinants of endophytism in the Arabidopsis root mycobiome.</title>
        <authorList>
            <person name="Mesny F."/>
            <person name="Miyauchi S."/>
            <person name="Thiergart T."/>
            <person name="Pickel B."/>
            <person name="Atanasova L."/>
            <person name="Karlsson M."/>
            <person name="Huettel B."/>
            <person name="Barry K.W."/>
            <person name="Haridas S."/>
            <person name="Chen C."/>
            <person name="Bauer D."/>
            <person name="Andreopoulos W."/>
            <person name="Pangilinan J."/>
            <person name="LaButti K."/>
            <person name="Riley R."/>
            <person name="Lipzen A."/>
            <person name="Clum A."/>
            <person name="Drula E."/>
            <person name="Henrissat B."/>
            <person name="Kohler A."/>
            <person name="Grigoriev I.V."/>
            <person name="Martin F.M."/>
            <person name="Hacquard S."/>
        </authorList>
    </citation>
    <scope>NUCLEOTIDE SEQUENCE</scope>
    <source>
        <strain evidence="2">MPI-SDFR-AT-0120</strain>
    </source>
</reference>
<feature type="region of interest" description="Disordered" evidence="1">
    <location>
        <begin position="70"/>
        <end position="114"/>
    </location>
</feature>
<feature type="compositionally biased region" description="Low complexity" evidence="1">
    <location>
        <begin position="95"/>
        <end position="106"/>
    </location>
</feature>
<keyword evidence="3" id="KW-1185">Reference proteome</keyword>
<dbReference type="EMBL" id="JAGMVJ010000013">
    <property type="protein sequence ID" value="KAH7083696.1"/>
    <property type="molecule type" value="Genomic_DNA"/>
</dbReference>
<evidence type="ECO:0000256" key="1">
    <source>
        <dbReference type="SAM" id="MobiDB-lite"/>
    </source>
</evidence>
<name>A0A8K0R2A7_9PLEO</name>
<comment type="caution">
    <text evidence="2">The sequence shown here is derived from an EMBL/GenBank/DDBJ whole genome shotgun (WGS) entry which is preliminary data.</text>
</comment>
<evidence type="ECO:0000313" key="3">
    <source>
        <dbReference type="Proteomes" id="UP000813461"/>
    </source>
</evidence>
<proteinExistence type="predicted"/>
<feature type="compositionally biased region" description="Basic and acidic residues" evidence="1">
    <location>
        <begin position="73"/>
        <end position="91"/>
    </location>
</feature>
<dbReference type="AlphaFoldDB" id="A0A8K0R2A7"/>
<protein>
    <submittedName>
        <fullName evidence="2">Uncharacterized protein</fullName>
    </submittedName>
</protein>
<dbReference type="OrthoDB" id="5355007at2759"/>
<sequence length="145" mass="16027">MSANKPVSMSTSEAQNHISANLRNNIYSALLSGDGIRNIEGTLDRQLAESGFKDELRRYVTDLFRSGQASTVDEARTLAMEKIKQQQRGEDDQSNGTNGVNGTNGTHGDDFEKYELKIPTKAIVEGTKTVRKELEKICDVTEEDS</sequence>